<feature type="non-terminal residue" evidence="3">
    <location>
        <position position="184"/>
    </location>
</feature>
<gene>
    <name evidence="3" type="ORF">CCMP2556_LOCUS8872</name>
</gene>
<sequence>MNGLKYLIKMIGKAQYNEIKLKEELKKNTAKMAKAIGANAKVALVIALSLLQGGQGAEIQEEEEDEGHDDEAWWVRPLVTMLCLALIGALSLARLAMDGLRAWLNGRRAHEEIIEEKQDERERGQAGEPRVRNEEETMAPQPSEPWQEEDQEKVNMQWQIVRLEVAVAEQDEKLEEVRQDRVQR</sequence>
<feature type="region of interest" description="Disordered" evidence="1">
    <location>
        <begin position="115"/>
        <end position="152"/>
    </location>
</feature>
<keyword evidence="2" id="KW-1133">Transmembrane helix</keyword>
<proteinExistence type="predicted"/>
<dbReference type="EMBL" id="CAXAMN010004066">
    <property type="protein sequence ID" value="CAK9007507.1"/>
    <property type="molecule type" value="Genomic_DNA"/>
</dbReference>
<comment type="caution">
    <text evidence="3">The sequence shown here is derived from an EMBL/GenBank/DDBJ whole genome shotgun (WGS) entry which is preliminary data.</text>
</comment>
<evidence type="ECO:0000313" key="3">
    <source>
        <dbReference type="EMBL" id="CAK9007507.1"/>
    </source>
</evidence>
<protein>
    <submittedName>
        <fullName evidence="3">Uncharacterized protein</fullName>
    </submittedName>
</protein>
<evidence type="ECO:0000313" key="4">
    <source>
        <dbReference type="Proteomes" id="UP001642484"/>
    </source>
</evidence>
<feature type="transmembrane region" description="Helical" evidence="2">
    <location>
        <begin position="72"/>
        <end position="93"/>
    </location>
</feature>
<keyword evidence="4" id="KW-1185">Reference proteome</keyword>
<organism evidence="3 4">
    <name type="scientific">Durusdinium trenchii</name>
    <dbReference type="NCBI Taxonomy" id="1381693"/>
    <lineage>
        <taxon>Eukaryota</taxon>
        <taxon>Sar</taxon>
        <taxon>Alveolata</taxon>
        <taxon>Dinophyceae</taxon>
        <taxon>Suessiales</taxon>
        <taxon>Symbiodiniaceae</taxon>
        <taxon>Durusdinium</taxon>
    </lineage>
</organism>
<keyword evidence="2" id="KW-0812">Transmembrane</keyword>
<reference evidence="3 4" key="1">
    <citation type="submission" date="2024-02" db="EMBL/GenBank/DDBJ databases">
        <authorList>
            <person name="Chen Y."/>
            <person name="Shah S."/>
            <person name="Dougan E. K."/>
            <person name="Thang M."/>
            <person name="Chan C."/>
        </authorList>
    </citation>
    <scope>NUCLEOTIDE SEQUENCE [LARGE SCALE GENOMIC DNA]</scope>
</reference>
<keyword evidence="2" id="KW-0472">Membrane</keyword>
<name>A0ABP0IZI3_9DINO</name>
<evidence type="ECO:0000256" key="1">
    <source>
        <dbReference type="SAM" id="MobiDB-lite"/>
    </source>
</evidence>
<dbReference type="Proteomes" id="UP001642484">
    <property type="component" value="Unassembled WGS sequence"/>
</dbReference>
<feature type="compositionally biased region" description="Basic and acidic residues" evidence="1">
    <location>
        <begin position="115"/>
        <end position="135"/>
    </location>
</feature>
<evidence type="ECO:0000256" key="2">
    <source>
        <dbReference type="SAM" id="Phobius"/>
    </source>
</evidence>
<accession>A0ABP0IZI3</accession>